<keyword evidence="3" id="KW-1185">Reference proteome</keyword>
<dbReference type="RefSeq" id="WP_237818809.1">
    <property type="nucleotide sequence ID" value="NZ_JAKLTQ010000003.1"/>
</dbReference>
<accession>A0ABS9L4B2</accession>
<proteinExistence type="predicted"/>
<dbReference type="SUPFAM" id="SSF54593">
    <property type="entry name" value="Glyoxalase/Bleomycin resistance protein/Dihydroxybiphenyl dioxygenase"/>
    <property type="match status" value="1"/>
</dbReference>
<organism evidence="2 3">
    <name type="scientific">Arthrobacter hankyongi</name>
    <dbReference type="NCBI Taxonomy" id="2904801"/>
    <lineage>
        <taxon>Bacteria</taxon>
        <taxon>Bacillati</taxon>
        <taxon>Actinomycetota</taxon>
        <taxon>Actinomycetes</taxon>
        <taxon>Micrococcales</taxon>
        <taxon>Micrococcaceae</taxon>
        <taxon>Arthrobacter</taxon>
    </lineage>
</organism>
<dbReference type="InterPro" id="IPR004360">
    <property type="entry name" value="Glyas_Fos-R_dOase_dom"/>
</dbReference>
<dbReference type="Pfam" id="PF00903">
    <property type="entry name" value="Glyoxalase"/>
    <property type="match status" value="1"/>
</dbReference>
<dbReference type="Gene3D" id="3.30.720.110">
    <property type="match status" value="1"/>
</dbReference>
<dbReference type="Proteomes" id="UP001165368">
    <property type="component" value="Unassembled WGS sequence"/>
</dbReference>
<protein>
    <submittedName>
        <fullName evidence="2">Glyoxalase</fullName>
    </submittedName>
</protein>
<name>A0ABS9L4B2_9MICC</name>
<reference evidence="2" key="1">
    <citation type="submission" date="2022-01" db="EMBL/GenBank/DDBJ databases">
        <authorList>
            <person name="Jo J.-H."/>
            <person name="Im W.-T."/>
        </authorList>
    </citation>
    <scope>NUCLEOTIDE SEQUENCE</scope>
    <source>
        <strain evidence="2">I2-34</strain>
    </source>
</reference>
<sequence>MENRHYPPAGVWAGLQSRDARGLIGFLTGTVGFTTHALYEAGGDVAHAELLWPEGGLVMVSAWTGSGLWAREPGSAQLNVYTHHPDDLYRTVAAAGADIIQEPTDTDYGARSFGLRDPDGNLWGFSDYRGQPLAPPAEEVQDVSFEGHA</sequence>
<dbReference type="EMBL" id="JAKLTQ010000003">
    <property type="protein sequence ID" value="MCG2621514.1"/>
    <property type="molecule type" value="Genomic_DNA"/>
</dbReference>
<evidence type="ECO:0000313" key="2">
    <source>
        <dbReference type="EMBL" id="MCG2621514.1"/>
    </source>
</evidence>
<comment type="caution">
    <text evidence="2">The sequence shown here is derived from an EMBL/GenBank/DDBJ whole genome shotgun (WGS) entry which is preliminary data.</text>
</comment>
<evidence type="ECO:0000259" key="1">
    <source>
        <dbReference type="Pfam" id="PF00903"/>
    </source>
</evidence>
<dbReference type="InterPro" id="IPR029068">
    <property type="entry name" value="Glyas_Bleomycin-R_OHBP_Dase"/>
</dbReference>
<feature type="domain" description="Glyoxalase/fosfomycin resistance/dioxygenase" evidence="1">
    <location>
        <begin position="14"/>
        <end position="125"/>
    </location>
</feature>
<dbReference type="Gene3D" id="3.30.720.120">
    <property type="match status" value="1"/>
</dbReference>
<gene>
    <name evidence="2" type="ORF">LVY72_06235</name>
</gene>
<evidence type="ECO:0000313" key="3">
    <source>
        <dbReference type="Proteomes" id="UP001165368"/>
    </source>
</evidence>